<dbReference type="EMBL" id="CP023344">
    <property type="protein sequence ID" value="ATC63567.1"/>
    <property type="molecule type" value="Genomic_DNA"/>
</dbReference>
<keyword evidence="3" id="KW-1185">Reference proteome</keyword>
<evidence type="ECO:0000313" key="2">
    <source>
        <dbReference type="EMBL" id="ATC63567.1"/>
    </source>
</evidence>
<reference evidence="2 3" key="1">
    <citation type="submission" date="2017-09" db="EMBL/GenBank/DDBJ databases">
        <title>Complete genome sequence of Verrucomicrobial strain HZ-65, isolated from freshwater.</title>
        <authorList>
            <person name="Choi A."/>
        </authorList>
    </citation>
    <scope>NUCLEOTIDE SEQUENCE [LARGE SCALE GENOMIC DNA]</scope>
    <source>
        <strain evidence="2 3">HZ-65</strain>
    </source>
</reference>
<feature type="compositionally biased region" description="Polar residues" evidence="1">
    <location>
        <begin position="275"/>
        <end position="291"/>
    </location>
</feature>
<proteinExistence type="predicted"/>
<organism evidence="2 3">
    <name type="scientific">Nibricoccus aquaticus</name>
    <dbReference type="NCBI Taxonomy" id="2576891"/>
    <lineage>
        <taxon>Bacteria</taxon>
        <taxon>Pseudomonadati</taxon>
        <taxon>Verrucomicrobiota</taxon>
        <taxon>Opitutia</taxon>
        <taxon>Opitutales</taxon>
        <taxon>Opitutaceae</taxon>
        <taxon>Nibricoccus</taxon>
    </lineage>
</organism>
<gene>
    <name evidence="2" type="ORF">CMV30_06140</name>
</gene>
<evidence type="ECO:0000313" key="3">
    <source>
        <dbReference type="Proteomes" id="UP000217265"/>
    </source>
</evidence>
<feature type="region of interest" description="Disordered" evidence="1">
    <location>
        <begin position="270"/>
        <end position="292"/>
    </location>
</feature>
<name>A0A290Q5L8_9BACT</name>
<accession>A0A290Q5L8</accession>
<dbReference type="Proteomes" id="UP000217265">
    <property type="component" value="Chromosome"/>
</dbReference>
<protein>
    <submittedName>
        <fullName evidence="2">Uncharacterized protein</fullName>
    </submittedName>
</protein>
<dbReference type="KEGG" id="vbh:CMV30_06140"/>
<dbReference type="AlphaFoldDB" id="A0A290Q5L8"/>
<sequence length="321" mass="34852">MYKAEFTNATGNYEHTYYYNFALPSSGWIYGNAECNGYSQTVDGYINGYGTAPNDPPAPAISVAGRSSGDSVPVGTTITVYYSATDTNGNLNGIRYHAWNSSTGFHDDNFGNYVTQSGSSGQVTKNFTLSTAGDWYFWTDARDTPGLTASTPAFGSGFKITAYVNSTTYCVPAYAPSYWNDWSTIQYNNNCYNYSNNVRTDTFAQPGRASGNMYSSINATEVSNGAISDGLIPTDAWSVDPDGRTKIALVIDPGWDFHWYRQDSDGRWSHKPGGTSATNLDNSGNLITNPETADRGGYTEFVGYFFTPSDCAQGQGHAVIN</sequence>
<evidence type="ECO:0000256" key="1">
    <source>
        <dbReference type="SAM" id="MobiDB-lite"/>
    </source>
</evidence>